<evidence type="ECO:0000256" key="3">
    <source>
        <dbReference type="ARBA" id="ARBA00023002"/>
    </source>
</evidence>
<sequence>MKDTFKAIIIGAGPSGIGMAIALKELGLQDVMILDKGKVGESFINWPDTTRFITPSFTTNGFGTPDINAITPHSSPAFTFKKEHISGFEYAQYLNALTQIYELNIKEHTEVIDISTDEQNDSYTISTEKKDFKADYIFIGTGNFSFPHKPFKHGVHYCEIKNFSNVEGETATIIGGNESGFDAAIHLALLGKKVDIYTNSTSYDQQDPDPSVRLSPYTHQRYVELVEQGYPIKLHSNYSIEEIDCIKNQYTIHFENQTRSITVANEPILATGFNPVQNNPLTNILFKNNGNSYELTDDDESTINQNIFLIGDTVKHQDVILCYIYKFRTRFAVLANLVCEREGIEANEDAIEFYKNNQMYLDDYSCCEVDCSC</sequence>
<dbReference type="PANTHER" id="PTHR48105">
    <property type="entry name" value="THIOREDOXIN REDUCTASE 1-RELATED-RELATED"/>
    <property type="match status" value="1"/>
</dbReference>
<dbReference type="RefSeq" id="WP_216683931.1">
    <property type="nucleotide sequence ID" value="NZ_CP118848.1"/>
</dbReference>
<evidence type="ECO:0000256" key="2">
    <source>
        <dbReference type="ARBA" id="ARBA00022630"/>
    </source>
</evidence>
<evidence type="ECO:0000313" key="7">
    <source>
        <dbReference type="Proteomes" id="UP001223261"/>
    </source>
</evidence>
<keyword evidence="6" id="KW-1185">Reference proteome</keyword>
<reference evidence="5" key="2">
    <citation type="journal article" date="2023" name="Antibiotics">
        <title>Prevalence and Molecular Characterization of Methicillin-Resistant Staphylococci (MRS) and Mammaliicocci (MRM) in Dromedary Camels from Algeria: First Detection of SCCmec-mecC Hybrid in Methicillin-Resistant Mammaliicoccus lentus.</title>
        <authorList>
            <person name="Belhout C."/>
            <person name="Boyen F."/>
            <person name="Vereecke N."/>
            <person name="Theuns S."/>
            <person name="Taibi N."/>
            <person name="Stegger M."/>
            <person name="de la Fe-Rodriguez P.Y."/>
            <person name="Bouayad L."/>
            <person name="Elgroud R."/>
            <person name="Butaye P."/>
        </authorList>
    </citation>
    <scope>NUCLEOTIDE SEQUENCE</scope>
    <source>
        <strain evidence="5">7048</strain>
    </source>
</reference>
<dbReference type="EMBL" id="CP118848">
    <property type="protein sequence ID" value="WHI60814.1"/>
    <property type="molecule type" value="Genomic_DNA"/>
</dbReference>
<dbReference type="Pfam" id="PF13738">
    <property type="entry name" value="Pyr_redox_3"/>
    <property type="match status" value="1"/>
</dbReference>
<dbReference type="Proteomes" id="UP000770161">
    <property type="component" value="Unassembled WGS sequence"/>
</dbReference>
<proteinExistence type="predicted"/>
<evidence type="ECO:0000313" key="4">
    <source>
        <dbReference type="EMBL" id="MBU6114854.1"/>
    </source>
</evidence>
<name>A0AAX3W6K4_MAMLE</name>
<reference evidence="4 6" key="1">
    <citation type="submission" date="2021-06" db="EMBL/GenBank/DDBJ databases">
        <title>Staphylococcus lentus K169 genome sequencing.</title>
        <authorList>
            <person name="Sundareshan S."/>
            <person name="Akhila D.S."/>
            <person name="Prachi D."/>
            <person name="Sivakumar R."/>
            <person name="Rajendhran J."/>
            <person name="Isloor S."/>
            <person name="Hegde N.R."/>
        </authorList>
    </citation>
    <scope>NUCLEOTIDE SEQUENCE [LARGE SCALE GENOMIC DNA]</scope>
    <source>
        <strain evidence="4 6">K169</strain>
    </source>
</reference>
<evidence type="ECO:0000313" key="6">
    <source>
        <dbReference type="Proteomes" id="UP000770161"/>
    </source>
</evidence>
<evidence type="ECO:0000256" key="1">
    <source>
        <dbReference type="ARBA" id="ARBA00001974"/>
    </source>
</evidence>
<accession>A0AAX3W6K4</accession>
<organism evidence="5 7">
    <name type="scientific">Mammaliicoccus lentus</name>
    <name type="common">Staphylococcus lentus</name>
    <dbReference type="NCBI Taxonomy" id="42858"/>
    <lineage>
        <taxon>Bacteria</taxon>
        <taxon>Bacillati</taxon>
        <taxon>Bacillota</taxon>
        <taxon>Bacilli</taxon>
        <taxon>Bacillales</taxon>
        <taxon>Staphylococcaceae</taxon>
        <taxon>Mammaliicoccus</taxon>
    </lineage>
</organism>
<dbReference type="InterPro" id="IPR050097">
    <property type="entry name" value="Ferredoxin-NADP_redctase_2"/>
</dbReference>
<keyword evidence="3" id="KW-0560">Oxidoreductase</keyword>
<dbReference type="EMBL" id="JAHLZN010000038">
    <property type="protein sequence ID" value="MBU6114854.1"/>
    <property type="molecule type" value="Genomic_DNA"/>
</dbReference>
<dbReference type="GO" id="GO:0016491">
    <property type="term" value="F:oxidoreductase activity"/>
    <property type="evidence" value="ECO:0007669"/>
    <property type="project" value="UniProtKB-KW"/>
</dbReference>
<dbReference type="AlphaFoldDB" id="A0AAX3W6K4"/>
<gene>
    <name evidence="4" type="ORF">KQ656_12860</name>
    <name evidence="5" type="ORF">PYH69_04055</name>
</gene>
<comment type="cofactor">
    <cofactor evidence="1">
        <name>FAD</name>
        <dbReference type="ChEBI" id="CHEBI:57692"/>
    </cofactor>
</comment>
<keyword evidence="2" id="KW-0285">Flavoprotein</keyword>
<evidence type="ECO:0000313" key="5">
    <source>
        <dbReference type="EMBL" id="WHI60814.1"/>
    </source>
</evidence>
<dbReference type="Proteomes" id="UP001223261">
    <property type="component" value="Chromosome"/>
</dbReference>
<protein>
    <submittedName>
        <fullName evidence="5">NAD(P)-binding domain-containing protein</fullName>
    </submittedName>
</protein>